<accession>A0A6G0W6M1</accession>
<keyword evidence="2" id="KW-1185">Reference proteome</keyword>
<keyword evidence="1" id="KW-0695">RNA-directed DNA polymerase</keyword>
<gene>
    <name evidence="1" type="ORF">FWK35_00024115</name>
</gene>
<dbReference type="Proteomes" id="UP000478052">
    <property type="component" value="Unassembled WGS sequence"/>
</dbReference>
<evidence type="ECO:0000313" key="1">
    <source>
        <dbReference type="EMBL" id="KAF0721714.1"/>
    </source>
</evidence>
<evidence type="ECO:0000313" key="2">
    <source>
        <dbReference type="Proteomes" id="UP000478052"/>
    </source>
</evidence>
<keyword evidence="1" id="KW-0548">Nucleotidyltransferase</keyword>
<protein>
    <submittedName>
        <fullName evidence="1">Reverse transcriptase domain-containing protein</fullName>
    </submittedName>
</protein>
<feature type="non-terminal residue" evidence="1">
    <location>
        <position position="1"/>
    </location>
</feature>
<reference evidence="1 2" key="1">
    <citation type="submission" date="2019-08" db="EMBL/GenBank/DDBJ databases">
        <title>Whole genome of Aphis craccivora.</title>
        <authorList>
            <person name="Voronova N.V."/>
            <person name="Shulinski R.S."/>
            <person name="Bandarenka Y.V."/>
            <person name="Zhorov D.G."/>
            <person name="Warner D."/>
        </authorList>
    </citation>
    <scope>NUCLEOTIDE SEQUENCE [LARGE SCALE GENOMIC DNA]</scope>
    <source>
        <strain evidence="1">180601</strain>
        <tissue evidence="1">Whole Body</tissue>
    </source>
</reference>
<keyword evidence="1" id="KW-0808">Transferase</keyword>
<dbReference type="EMBL" id="VUJU01009137">
    <property type="protein sequence ID" value="KAF0721714.1"/>
    <property type="molecule type" value="Genomic_DNA"/>
</dbReference>
<dbReference type="OrthoDB" id="6626419at2759"/>
<sequence>AVRRDTISAPFSLDEINMAISKLKSGKSAGVDEIFPEFYKHFGPRTRAWLVSFFNNILENGNIPPLFKKFKIIAVCKPGKPKDLPQS</sequence>
<dbReference type="PANTHER" id="PTHR36688">
    <property type="entry name" value="ENDO/EXONUCLEASE/PHOSPHATASE DOMAIN-CONTAINING PROTEIN"/>
    <property type="match status" value="1"/>
</dbReference>
<organism evidence="1 2">
    <name type="scientific">Aphis craccivora</name>
    <name type="common">Cowpea aphid</name>
    <dbReference type="NCBI Taxonomy" id="307492"/>
    <lineage>
        <taxon>Eukaryota</taxon>
        <taxon>Metazoa</taxon>
        <taxon>Ecdysozoa</taxon>
        <taxon>Arthropoda</taxon>
        <taxon>Hexapoda</taxon>
        <taxon>Insecta</taxon>
        <taxon>Pterygota</taxon>
        <taxon>Neoptera</taxon>
        <taxon>Paraneoptera</taxon>
        <taxon>Hemiptera</taxon>
        <taxon>Sternorrhyncha</taxon>
        <taxon>Aphidomorpha</taxon>
        <taxon>Aphidoidea</taxon>
        <taxon>Aphididae</taxon>
        <taxon>Aphidini</taxon>
        <taxon>Aphis</taxon>
        <taxon>Aphis</taxon>
    </lineage>
</organism>
<name>A0A6G0W6M1_APHCR</name>
<dbReference type="AlphaFoldDB" id="A0A6G0W6M1"/>
<dbReference type="InterPro" id="IPR052560">
    <property type="entry name" value="RdDP_mobile_element"/>
</dbReference>
<dbReference type="PANTHER" id="PTHR36688:SF1">
    <property type="entry name" value="ENDONUCLEASE_EXONUCLEASE_PHOSPHATASE DOMAIN-CONTAINING PROTEIN"/>
    <property type="match status" value="1"/>
</dbReference>
<proteinExistence type="predicted"/>
<comment type="caution">
    <text evidence="1">The sequence shown here is derived from an EMBL/GenBank/DDBJ whole genome shotgun (WGS) entry which is preliminary data.</text>
</comment>
<dbReference type="GO" id="GO:0003964">
    <property type="term" value="F:RNA-directed DNA polymerase activity"/>
    <property type="evidence" value="ECO:0007669"/>
    <property type="project" value="UniProtKB-KW"/>
</dbReference>